<dbReference type="Proteomes" id="UP000314294">
    <property type="component" value="Unassembled WGS sequence"/>
</dbReference>
<gene>
    <name evidence="2" type="ORF">EYF80_014314</name>
</gene>
<name>A0A4Z2IDW2_9TELE</name>
<feature type="compositionally biased region" description="Basic and acidic residues" evidence="1">
    <location>
        <begin position="172"/>
        <end position="181"/>
    </location>
</feature>
<dbReference type="AlphaFoldDB" id="A0A4Z2IDW2"/>
<feature type="region of interest" description="Disordered" evidence="1">
    <location>
        <begin position="155"/>
        <end position="181"/>
    </location>
</feature>
<evidence type="ECO:0000313" key="2">
    <source>
        <dbReference type="EMBL" id="TNN75502.1"/>
    </source>
</evidence>
<evidence type="ECO:0000313" key="3">
    <source>
        <dbReference type="Proteomes" id="UP000314294"/>
    </source>
</evidence>
<reference evidence="2 3" key="1">
    <citation type="submission" date="2019-03" db="EMBL/GenBank/DDBJ databases">
        <title>First draft genome of Liparis tanakae, snailfish: a comprehensive survey of snailfish specific genes.</title>
        <authorList>
            <person name="Kim W."/>
            <person name="Song I."/>
            <person name="Jeong J.-H."/>
            <person name="Kim D."/>
            <person name="Kim S."/>
            <person name="Ryu S."/>
            <person name="Song J.Y."/>
            <person name="Lee S.K."/>
        </authorList>
    </citation>
    <scope>NUCLEOTIDE SEQUENCE [LARGE SCALE GENOMIC DNA]</scope>
    <source>
        <tissue evidence="2">Muscle</tissue>
    </source>
</reference>
<keyword evidence="3" id="KW-1185">Reference proteome</keyword>
<evidence type="ECO:0000256" key="1">
    <source>
        <dbReference type="SAM" id="MobiDB-lite"/>
    </source>
</evidence>
<proteinExistence type="predicted"/>
<protein>
    <submittedName>
        <fullName evidence="2">Uncharacterized protein</fullName>
    </submittedName>
</protein>
<dbReference type="EMBL" id="SRLO01000103">
    <property type="protein sequence ID" value="TNN75502.1"/>
    <property type="molecule type" value="Genomic_DNA"/>
</dbReference>
<organism evidence="2 3">
    <name type="scientific">Liparis tanakae</name>
    <name type="common">Tanaka's snailfish</name>
    <dbReference type="NCBI Taxonomy" id="230148"/>
    <lineage>
        <taxon>Eukaryota</taxon>
        <taxon>Metazoa</taxon>
        <taxon>Chordata</taxon>
        <taxon>Craniata</taxon>
        <taxon>Vertebrata</taxon>
        <taxon>Euteleostomi</taxon>
        <taxon>Actinopterygii</taxon>
        <taxon>Neopterygii</taxon>
        <taxon>Teleostei</taxon>
        <taxon>Neoteleostei</taxon>
        <taxon>Acanthomorphata</taxon>
        <taxon>Eupercaria</taxon>
        <taxon>Perciformes</taxon>
        <taxon>Cottioidei</taxon>
        <taxon>Cottales</taxon>
        <taxon>Liparidae</taxon>
        <taxon>Liparis</taxon>
    </lineage>
</organism>
<comment type="caution">
    <text evidence="2">The sequence shown here is derived from an EMBL/GenBank/DDBJ whole genome shotgun (WGS) entry which is preliminary data.</text>
</comment>
<accession>A0A4Z2IDW2</accession>
<sequence length="181" mass="20965">MKETVYGDEPLHANKNISRLAKLNRANDASRGEKNKHDKQPRYVKLAECVSSSRCSTCASERNDSKAFHAQAVMIWSLRYLGRIQFLAQYQLQYLPVRSQHQTYPKPTVPEEEDLDSLLIKHLRYNQEQQCGRWHLHISRYQTCDSWPAISRPRPLTVSHSMSREEEEGVEEHEQGGRGGC</sequence>